<keyword evidence="5" id="KW-0969">Cilium</keyword>
<dbReference type="SUPFAM" id="SSF140566">
    <property type="entry name" value="FlgN-like"/>
    <property type="match status" value="1"/>
</dbReference>
<keyword evidence="5" id="KW-0282">Flagellum</keyword>
<dbReference type="Gene3D" id="1.20.58.300">
    <property type="entry name" value="FlgN-like"/>
    <property type="match status" value="1"/>
</dbReference>
<comment type="caution">
    <text evidence="5">The sequence shown here is derived from an EMBL/GenBank/DDBJ whole genome shotgun (WGS) entry which is preliminary data.</text>
</comment>
<keyword evidence="3" id="KW-1005">Bacterial flagellum biogenesis</keyword>
<feature type="compositionally biased region" description="Polar residues" evidence="4">
    <location>
        <begin position="138"/>
        <end position="152"/>
    </location>
</feature>
<name>A0AAQ1G8W9_9GAMM</name>
<dbReference type="Proteomes" id="UP000243518">
    <property type="component" value="Unassembled WGS sequence"/>
</dbReference>
<keyword evidence="5" id="KW-0966">Cell projection</keyword>
<evidence type="ECO:0000256" key="2">
    <source>
        <dbReference type="ARBA" id="ARBA00007703"/>
    </source>
</evidence>
<comment type="similarity">
    <text evidence="2">Belongs to the FlgN family.</text>
</comment>
<proteinExistence type="inferred from homology"/>
<sequence length="152" mass="17408">MHPLQERFESAEQDCQRYLDLLEQERDALTRQDMATLETLLSQKRSLADALVVHDQAIRHYCQTHNISQDQLAAHIEQAGDTQLQQDYQQFLEALANCKQANDRNARLVHHSQHSTRSMLDLLRNQGEPGSGIYDQLGNRSRSGITRNLSKA</sequence>
<dbReference type="AlphaFoldDB" id="A0AAQ1G8W9"/>
<reference evidence="5 6" key="1">
    <citation type="submission" date="2016-10" db="EMBL/GenBank/DDBJ databases">
        <authorList>
            <person name="Varghese N."/>
            <person name="Submissions S."/>
        </authorList>
    </citation>
    <scope>NUCLEOTIDE SEQUENCE [LARGE SCALE GENOMIC DNA]</scope>
    <source>
        <strain evidence="5 6">CECT 8317</strain>
    </source>
</reference>
<evidence type="ECO:0000256" key="3">
    <source>
        <dbReference type="ARBA" id="ARBA00022795"/>
    </source>
</evidence>
<dbReference type="EMBL" id="FNVE01000011">
    <property type="protein sequence ID" value="SEG60765.1"/>
    <property type="molecule type" value="Genomic_DNA"/>
</dbReference>
<accession>A0AAQ1G8W9</accession>
<dbReference type="RefSeq" id="WP_088276710.1">
    <property type="nucleotide sequence ID" value="NZ_FNVE01000011.1"/>
</dbReference>
<protein>
    <submittedName>
        <fullName evidence="5">Flagella synthesis protein FlgN</fullName>
    </submittedName>
</protein>
<evidence type="ECO:0000256" key="1">
    <source>
        <dbReference type="ARBA" id="ARBA00002397"/>
    </source>
</evidence>
<comment type="function">
    <text evidence="1">Required for the efficient initiation of filament assembly.</text>
</comment>
<organism evidence="5 6">
    <name type="scientific">Halopseudomonas aestusnigri</name>
    <dbReference type="NCBI Taxonomy" id="857252"/>
    <lineage>
        <taxon>Bacteria</taxon>
        <taxon>Pseudomonadati</taxon>
        <taxon>Pseudomonadota</taxon>
        <taxon>Gammaproteobacteria</taxon>
        <taxon>Pseudomonadales</taxon>
        <taxon>Pseudomonadaceae</taxon>
        <taxon>Halopseudomonas</taxon>
    </lineage>
</organism>
<dbReference type="GO" id="GO:0044780">
    <property type="term" value="P:bacterial-type flagellum assembly"/>
    <property type="evidence" value="ECO:0007669"/>
    <property type="project" value="InterPro"/>
</dbReference>
<evidence type="ECO:0000313" key="6">
    <source>
        <dbReference type="Proteomes" id="UP000243518"/>
    </source>
</evidence>
<dbReference type="Pfam" id="PF05130">
    <property type="entry name" value="FlgN"/>
    <property type="match status" value="1"/>
</dbReference>
<keyword evidence="6" id="KW-1185">Reference proteome</keyword>
<dbReference type="InterPro" id="IPR007809">
    <property type="entry name" value="FlgN-like"/>
</dbReference>
<evidence type="ECO:0000313" key="5">
    <source>
        <dbReference type="EMBL" id="SEG60765.1"/>
    </source>
</evidence>
<feature type="region of interest" description="Disordered" evidence="4">
    <location>
        <begin position="130"/>
        <end position="152"/>
    </location>
</feature>
<evidence type="ECO:0000256" key="4">
    <source>
        <dbReference type="SAM" id="MobiDB-lite"/>
    </source>
</evidence>
<gene>
    <name evidence="5" type="ORF">SAMN05216586_11173</name>
</gene>
<dbReference type="InterPro" id="IPR036679">
    <property type="entry name" value="FlgN-like_sf"/>
</dbReference>